<name>A0A1H6A787_9HYPH</name>
<evidence type="ECO:0000313" key="2">
    <source>
        <dbReference type="Proteomes" id="UP000236743"/>
    </source>
</evidence>
<dbReference type="GO" id="GO:0005829">
    <property type="term" value="C:cytosol"/>
    <property type="evidence" value="ECO:0007669"/>
    <property type="project" value="TreeGrafter"/>
</dbReference>
<dbReference type="Pfam" id="PF02082">
    <property type="entry name" value="Rrf2"/>
    <property type="match status" value="1"/>
</dbReference>
<dbReference type="InterPro" id="IPR036388">
    <property type="entry name" value="WH-like_DNA-bd_sf"/>
</dbReference>
<dbReference type="PROSITE" id="PS51197">
    <property type="entry name" value="HTH_RRF2_2"/>
    <property type="match status" value="1"/>
</dbReference>
<dbReference type="RefSeq" id="WP_103873137.1">
    <property type="nucleotide sequence ID" value="NZ_FNUY01000005.1"/>
</dbReference>
<protein>
    <submittedName>
        <fullName evidence="1">Transcriptional regulator, BadM/Rrf2 family</fullName>
    </submittedName>
</protein>
<dbReference type="SUPFAM" id="SSF46785">
    <property type="entry name" value="Winged helix' DNA-binding domain"/>
    <property type="match status" value="1"/>
</dbReference>
<organism evidence="1 2">
    <name type="scientific">Bosea lathyri</name>
    <dbReference type="NCBI Taxonomy" id="1036778"/>
    <lineage>
        <taxon>Bacteria</taxon>
        <taxon>Pseudomonadati</taxon>
        <taxon>Pseudomonadota</taxon>
        <taxon>Alphaproteobacteria</taxon>
        <taxon>Hyphomicrobiales</taxon>
        <taxon>Boseaceae</taxon>
        <taxon>Bosea</taxon>
    </lineage>
</organism>
<reference evidence="1 2" key="1">
    <citation type="submission" date="2016-10" db="EMBL/GenBank/DDBJ databases">
        <authorList>
            <person name="de Groot N.N."/>
        </authorList>
    </citation>
    <scope>NUCLEOTIDE SEQUENCE [LARGE SCALE GENOMIC DNA]</scope>
    <source>
        <strain evidence="1 2">DSM 26656</strain>
    </source>
</reference>
<dbReference type="InterPro" id="IPR036390">
    <property type="entry name" value="WH_DNA-bd_sf"/>
</dbReference>
<dbReference type="PANTHER" id="PTHR33221">
    <property type="entry name" value="WINGED HELIX-TURN-HELIX TRANSCRIPTIONAL REGULATOR, RRF2 FAMILY"/>
    <property type="match status" value="1"/>
</dbReference>
<dbReference type="PANTHER" id="PTHR33221:SF15">
    <property type="entry name" value="HTH-TYPE TRANSCRIPTIONAL REGULATOR YWGB-RELATED"/>
    <property type="match status" value="1"/>
</dbReference>
<evidence type="ECO:0000313" key="1">
    <source>
        <dbReference type="EMBL" id="SEG44190.1"/>
    </source>
</evidence>
<dbReference type="Gene3D" id="1.10.10.10">
    <property type="entry name" value="Winged helix-like DNA-binding domain superfamily/Winged helix DNA-binding domain"/>
    <property type="match status" value="1"/>
</dbReference>
<dbReference type="InterPro" id="IPR000944">
    <property type="entry name" value="Tscrpt_reg_Rrf2"/>
</dbReference>
<accession>A0A1H6A787</accession>
<proteinExistence type="predicted"/>
<dbReference type="GO" id="GO:0003700">
    <property type="term" value="F:DNA-binding transcription factor activity"/>
    <property type="evidence" value="ECO:0007669"/>
    <property type="project" value="TreeGrafter"/>
</dbReference>
<gene>
    <name evidence="1" type="ORF">SAMN04488115_105247</name>
</gene>
<dbReference type="EMBL" id="FNUY01000005">
    <property type="protein sequence ID" value="SEG44190.1"/>
    <property type="molecule type" value="Genomic_DNA"/>
</dbReference>
<dbReference type="OrthoDB" id="9800519at2"/>
<keyword evidence="2" id="KW-1185">Reference proteome</keyword>
<sequence>MILLQRRSLLAIAAVVDIALHARPSPVAAKLLAARHELPPRHLETLLQALVRVGILKGVRGPRGGYELARERRKITAGDIARAAMQDAGEDALGPLPQSRLIDDVIGPEVASASEAFLAVLDGVTVEELCRRAQAKAVFGESGLDGDFTI</sequence>
<dbReference type="AlphaFoldDB" id="A0A1H6A787"/>
<dbReference type="Proteomes" id="UP000236743">
    <property type="component" value="Unassembled WGS sequence"/>
</dbReference>